<dbReference type="InterPro" id="IPR032675">
    <property type="entry name" value="LRR_dom_sf"/>
</dbReference>
<name>A0A0C9U4M5_SPHS4</name>
<dbReference type="Gene3D" id="1.20.1280.50">
    <property type="match status" value="1"/>
</dbReference>
<accession>A0A0C9U4M5</accession>
<dbReference type="InterPro" id="IPR001810">
    <property type="entry name" value="F-box_dom"/>
</dbReference>
<dbReference type="Proteomes" id="UP000054279">
    <property type="component" value="Unassembled WGS sequence"/>
</dbReference>
<dbReference type="SUPFAM" id="SSF81383">
    <property type="entry name" value="F-box domain"/>
    <property type="match status" value="1"/>
</dbReference>
<dbReference type="PROSITE" id="PS50181">
    <property type="entry name" value="FBOX"/>
    <property type="match status" value="1"/>
</dbReference>
<protein>
    <recommendedName>
        <fullName evidence="1">F-box domain-containing protein</fullName>
    </recommendedName>
</protein>
<dbReference type="HOGENOM" id="CLU_531180_0_0_1"/>
<evidence type="ECO:0000313" key="3">
    <source>
        <dbReference type="Proteomes" id="UP000054279"/>
    </source>
</evidence>
<dbReference type="PANTHER" id="PTHR38926:SF5">
    <property type="entry name" value="F-BOX AND LEUCINE-RICH REPEAT PROTEIN 6"/>
    <property type="match status" value="1"/>
</dbReference>
<dbReference type="EMBL" id="KN837287">
    <property type="protein sequence ID" value="KIJ29229.1"/>
    <property type="molecule type" value="Genomic_DNA"/>
</dbReference>
<keyword evidence="3" id="KW-1185">Reference proteome</keyword>
<dbReference type="AlphaFoldDB" id="A0A0C9U4M5"/>
<dbReference type="OrthoDB" id="3063971at2759"/>
<sequence>MTDVILSPVDVVRVEEHVHHMELKRQCIRPAVDALHMTLGNLTDQYNELGREIAVARASIAPIRNLPLEMLSMIFEFCTRFDINAPFTLVRICRKWRMAAKSPQVWSRIVVDLDDPYAEERTAYFLKKSRNAPLDVELVRSGFQDEGYDAWYLIRAQVHRWRSLEVSTETYSQANQLLKEFPQDAPNLTYATFIVGGIYFIDPNYIEFPALALPANFVRFPKFRSLRLQTWSIPILNLTQDLKFTNLTTLYLTDTNEKVSQHRMQVRHHPICGNAIAAILRQCPRLVSFTLDARDSVALHSGRVCQDPSGVNRGDYAMSALQNISLIGHHLDIFAILDRLTLPSLTKADIQPLPQYAAGLSERFSRSWRDLVRRSKAPPLEELDICAMAPEDFVWTLEHSPRMKKIRLAYCANPTPIIKALASPYSYKGRGRFNNEPRWVSPKLNRFYLEECFRVSWTGVARLLKNRHNAYMDGRKLTLMKELVVNGHHVFENRDLDSLTHFKVRQIRTLIEP</sequence>
<organism evidence="2 3">
    <name type="scientific">Sphaerobolus stellatus (strain SS14)</name>
    <dbReference type="NCBI Taxonomy" id="990650"/>
    <lineage>
        <taxon>Eukaryota</taxon>
        <taxon>Fungi</taxon>
        <taxon>Dikarya</taxon>
        <taxon>Basidiomycota</taxon>
        <taxon>Agaricomycotina</taxon>
        <taxon>Agaricomycetes</taxon>
        <taxon>Phallomycetidae</taxon>
        <taxon>Geastrales</taxon>
        <taxon>Sphaerobolaceae</taxon>
        <taxon>Sphaerobolus</taxon>
    </lineage>
</organism>
<dbReference type="Gene3D" id="3.80.10.10">
    <property type="entry name" value="Ribonuclease Inhibitor"/>
    <property type="match status" value="1"/>
</dbReference>
<feature type="domain" description="F-box" evidence="1">
    <location>
        <begin position="60"/>
        <end position="109"/>
    </location>
</feature>
<gene>
    <name evidence="2" type="ORF">M422DRAFT_37033</name>
</gene>
<evidence type="ECO:0000313" key="2">
    <source>
        <dbReference type="EMBL" id="KIJ29229.1"/>
    </source>
</evidence>
<dbReference type="Pfam" id="PF12937">
    <property type="entry name" value="F-box-like"/>
    <property type="match status" value="1"/>
</dbReference>
<dbReference type="InterPro" id="IPR036047">
    <property type="entry name" value="F-box-like_dom_sf"/>
</dbReference>
<dbReference type="SUPFAM" id="SSF52047">
    <property type="entry name" value="RNI-like"/>
    <property type="match status" value="1"/>
</dbReference>
<reference evidence="2 3" key="1">
    <citation type="submission" date="2014-06" db="EMBL/GenBank/DDBJ databases">
        <title>Evolutionary Origins and Diversification of the Mycorrhizal Mutualists.</title>
        <authorList>
            <consortium name="DOE Joint Genome Institute"/>
            <consortium name="Mycorrhizal Genomics Consortium"/>
            <person name="Kohler A."/>
            <person name="Kuo A."/>
            <person name="Nagy L.G."/>
            <person name="Floudas D."/>
            <person name="Copeland A."/>
            <person name="Barry K.W."/>
            <person name="Cichocki N."/>
            <person name="Veneault-Fourrey C."/>
            <person name="LaButti K."/>
            <person name="Lindquist E.A."/>
            <person name="Lipzen A."/>
            <person name="Lundell T."/>
            <person name="Morin E."/>
            <person name="Murat C."/>
            <person name="Riley R."/>
            <person name="Ohm R."/>
            <person name="Sun H."/>
            <person name="Tunlid A."/>
            <person name="Henrissat B."/>
            <person name="Grigoriev I.V."/>
            <person name="Hibbett D.S."/>
            <person name="Martin F."/>
        </authorList>
    </citation>
    <scope>NUCLEOTIDE SEQUENCE [LARGE SCALE GENOMIC DNA]</scope>
    <source>
        <strain evidence="2 3">SS14</strain>
    </source>
</reference>
<evidence type="ECO:0000259" key="1">
    <source>
        <dbReference type="PROSITE" id="PS50181"/>
    </source>
</evidence>
<dbReference type="PANTHER" id="PTHR38926">
    <property type="entry name" value="F-BOX DOMAIN CONTAINING PROTEIN, EXPRESSED"/>
    <property type="match status" value="1"/>
</dbReference>
<proteinExistence type="predicted"/>